<dbReference type="OrthoDB" id="9798496at2"/>
<evidence type="ECO:0000313" key="5">
    <source>
        <dbReference type="Proteomes" id="UP000478183"/>
    </source>
</evidence>
<dbReference type="GO" id="GO:0004719">
    <property type="term" value="F:protein-L-isoaspartate (D-aspartate) O-methyltransferase activity"/>
    <property type="evidence" value="ECO:0007669"/>
    <property type="project" value="InterPro"/>
</dbReference>
<reference evidence="4 5" key="1">
    <citation type="submission" date="2019-11" db="EMBL/GenBank/DDBJ databases">
        <authorList>
            <person name="Dong K."/>
        </authorList>
    </citation>
    <scope>NUCLEOTIDE SEQUENCE [LARGE SCALE GENOMIC DNA]</scope>
    <source>
        <strain evidence="4 5">NBRC 111993</strain>
    </source>
</reference>
<dbReference type="GO" id="GO:0032259">
    <property type="term" value="P:methylation"/>
    <property type="evidence" value="ECO:0007669"/>
    <property type="project" value="UniProtKB-KW"/>
</dbReference>
<dbReference type="AlphaFoldDB" id="A0A6L6J872"/>
<dbReference type="PANTHER" id="PTHR11579:SF18">
    <property type="entry name" value="PROTEIN-L-ISOASPARTATE O-METHYLTRANSFERASE"/>
    <property type="match status" value="1"/>
</dbReference>
<evidence type="ECO:0000256" key="1">
    <source>
        <dbReference type="ARBA" id="ARBA00005369"/>
    </source>
</evidence>
<gene>
    <name evidence="4" type="ORF">GL286_10500</name>
</gene>
<evidence type="ECO:0000256" key="2">
    <source>
        <dbReference type="ARBA" id="ARBA00013346"/>
    </source>
</evidence>
<organism evidence="4 5">
    <name type="scientific">Paracoccus aestuariivivens</name>
    <dbReference type="NCBI Taxonomy" id="1820333"/>
    <lineage>
        <taxon>Bacteria</taxon>
        <taxon>Pseudomonadati</taxon>
        <taxon>Pseudomonadota</taxon>
        <taxon>Alphaproteobacteria</taxon>
        <taxon>Rhodobacterales</taxon>
        <taxon>Paracoccaceae</taxon>
        <taxon>Paracoccus</taxon>
    </lineage>
</organism>
<evidence type="ECO:0000256" key="3">
    <source>
        <dbReference type="ARBA" id="ARBA00030757"/>
    </source>
</evidence>
<protein>
    <recommendedName>
        <fullName evidence="2">Protein-L-isoaspartate O-methyltransferase</fullName>
    </recommendedName>
    <alternativeName>
        <fullName evidence="3">Protein L-isoaspartyl methyltransferase</fullName>
    </alternativeName>
</protein>
<dbReference type="InterPro" id="IPR029063">
    <property type="entry name" value="SAM-dependent_MTases_sf"/>
</dbReference>
<dbReference type="SUPFAM" id="SSF53335">
    <property type="entry name" value="S-adenosyl-L-methionine-dependent methyltransferases"/>
    <property type="match status" value="1"/>
</dbReference>
<dbReference type="GO" id="GO:0005737">
    <property type="term" value="C:cytoplasm"/>
    <property type="evidence" value="ECO:0007669"/>
    <property type="project" value="TreeGrafter"/>
</dbReference>
<comment type="caution">
    <text evidence="4">The sequence shown here is derived from an EMBL/GenBank/DDBJ whole genome shotgun (WGS) entry which is preliminary data.</text>
</comment>
<name>A0A6L6J872_9RHOB</name>
<dbReference type="Proteomes" id="UP000478183">
    <property type="component" value="Unassembled WGS sequence"/>
</dbReference>
<dbReference type="RefSeq" id="WP_155095522.1">
    <property type="nucleotide sequence ID" value="NZ_WMIE01000005.1"/>
</dbReference>
<proteinExistence type="inferred from homology"/>
<dbReference type="InterPro" id="IPR000682">
    <property type="entry name" value="PCMT"/>
</dbReference>
<keyword evidence="5" id="KW-1185">Reference proteome</keyword>
<dbReference type="PANTHER" id="PTHR11579">
    <property type="entry name" value="PROTEIN-L-ISOASPARTATE O-METHYLTRANSFERASE"/>
    <property type="match status" value="1"/>
</dbReference>
<comment type="similarity">
    <text evidence="1">Belongs to the methyltransferase superfamily. L-isoaspartyl/D-aspartyl protein methyltransferase family.</text>
</comment>
<keyword evidence="4" id="KW-0808">Transferase</keyword>
<keyword evidence="4" id="KW-0489">Methyltransferase</keyword>
<accession>A0A6L6J872</accession>
<dbReference type="Pfam" id="PF01135">
    <property type="entry name" value="PCMT"/>
    <property type="match status" value="1"/>
</dbReference>
<evidence type="ECO:0000313" key="4">
    <source>
        <dbReference type="EMBL" id="MTH78160.1"/>
    </source>
</evidence>
<sequence>MTDFAQRRTMMVDSQVRPNDVTSYPVIDAMLSVPREEFVPDAMRDVAYAGQNIDLAPGRILLEPRTLGKMMEVLNLQSSDLVLNVGGGYGYTAAVIARIAEAVVAVESEAGLAAEAQARLAAQDVFNVVVVNAPLSEGFASQAPYDAMLIEGAIEVMPESLAKQLRDGGRIVALFREGNLGVVRVGHKVDGRINWRFSFNASAPVLQGFTETRGFVL</sequence>
<dbReference type="EMBL" id="WMIE01000005">
    <property type="protein sequence ID" value="MTH78160.1"/>
    <property type="molecule type" value="Genomic_DNA"/>
</dbReference>
<dbReference type="Gene3D" id="3.40.50.150">
    <property type="entry name" value="Vaccinia Virus protein VP39"/>
    <property type="match status" value="1"/>
</dbReference>